<dbReference type="AlphaFoldDB" id="A0A0B0NWU5"/>
<organism evidence="1 2">
    <name type="scientific">Gossypium arboreum</name>
    <name type="common">Tree cotton</name>
    <name type="synonym">Gossypium nanking</name>
    <dbReference type="NCBI Taxonomy" id="29729"/>
    <lineage>
        <taxon>Eukaryota</taxon>
        <taxon>Viridiplantae</taxon>
        <taxon>Streptophyta</taxon>
        <taxon>Embryophyta</taxon>
        <taxon>Tracheophyta</taxon>
        <taxon>Spermatophyta</taxon>
        <taxon>Magnoliopsida</taxon>
        <taxon>eudicotyledons</taxon>
        <taxon>Gunneridae</taxon>
        <taxon>Pentapetalae</taxon>
        <taxon>rosids</taxon>
        <taxon>malvids</taxon>
        <taxon>Malvales</taxon>
        <taxon>Malvaceae</taxon>
        <taxon>Malvoideae</taxon>
        <taxon>Gossypium</taxon>
    </lineage>
</organism>
<keyword evidence="2" id="KW-1185">Reference proteome</keyword>
<evidence type="ECO:0000313" key="1">
    <source>
        <dbReference type="EMBL" id="KHG17280.1"/>
    </source>
</evidence>
<dbReference type="EMBL" id="KN407938">
    <property type="protein sequence ID" value="KHG17280.1"/>
    <property type="molecule type" value="Genomic_DNA"/>
</dbReference>
<name>A0A0B0NWU5_GOSAR</name>
<protein>
    <submittedName>
        <fullName evidence="1">Uncharacterized protein</fullName>
    </submittedName>
</protein>
<reference evidence="2" key="1">
    <citation type="submission" date="2014-09" db="EMBL/GenBank/DDBJ databases">
        <authorList>
            <person name="Mudge J."/>
            <person name="Ramaraj T."/>
            <person name="Lindquist I.E."/>
            <person name="Bharti A.K."/>
            <person name="Sundararajan A."/>
            <person name="Cameron C.T."/>
            <person name="Woodward J.E."/>
            <person name="May G.D."/>
            <person name="Brubaker C."/>
            <person name="Broadhvest J."/>
            <person name="Wilkins T.A."/>
        </authorList>
    </citation>
    <scope>NUCLEOTIDE SEQUENCE</scope>
    <source>
        <strain evidence="2">cv. AKA8401</strain>
    </source>
</reference>
<sequence length="42" mass="4838">MKGHVVWSARNFQKLLAALRSQETLGFSCLFLPLWAFWATLV</sequence>
<accession>A0A0B0NWU5</accession>
<gene>
    <name evidence="1" type="ORF">F383_22974</name>
</gene>
<dbReference type="Proteomes" id="UP000032142">
    <property type="component" value="Unassembled WGS sequence"/>
</dbReference>
<proteinExistence type="predicted"/>
<evidence type="ECO:0000313" key="2">
    <source>
        <dbReference type="Proteomes" id="UP000032142"/>
    </source>
</evidence>